<reference evidence="4" key="1">
    <citation type="journal article" date="2015" name="BMC Genomics">
        <title>Draft genome of a commonly misdiagnosed multidrug resistant pathogen Candida auris.</title>
        <authorList>
            <person name="Chatterjee S."/>
            <person name="Alampalli S.V."/>
            <person name="Nageshan R.K."/>
            <person name="Chettiar S.T."/>
            <person name="Joshi S."/>
            <person name="Tatu U.S."/>
        </authorList>
    </citation>
    <scope>NUCLEOTIDE SEQUENCE [LARGE SCALE GENOMIC DNA]</scope>
    <source>
        <strain evidence="4">6684</strain>
    </source>
</reference>
<dbReference type="VEuPathDB" id="FungiDB:QG37_03076"/>
<dbReference type="PANTHER" id="PTHR13542">
    <property type="entry name" value="LSM12 HOMOLOG"/>
    <property type="match status" value="1"/>
</dbReference>
<dbReference type="Proteomes" id="UP000037122">
    <property type="component" value="Unassembled WGS sequence"/>
</dbReference>
<proteinExistence type="predicted"/>
<dbReference type="SMART" id="SM00995">
    <property type="entry name" value="AD"/>
    <property type="match status" value="1"/>
</dbReference>
<evidence type="ECO:0000256" key="1">
    <source>
        <dbReference type="SAM" id="MobiDB-lite"/>
    </source>
</evidence>
<name>A0A0L0P196_CANAR</name>
<evidence type="ECO:0000259" key="2">
    <source>
        <dbReference type="PROSITE" id="PS52001"/>
    </source>
</evidence>
<dbReference type="InterPro" id="IPR019181">
    <property type="entry name" value="LSM12_ABD"/>
</dbReference>
<dbReference type="EMBL" id="LGST01000020">
    <property type="protein sequence ID" value="KNE00127.1"/>
    <property type="molecule type" value="Genomic_DNA"/>
</dbReference>
<dbReference type="AlphaFoldDB" id="A0A0L0P196"/>
<feature type="compositionally biased region" description="Low complexity" evidence="1">
    <location>
        <begin position="101"/>
        <end position="113"/>
    </location>
</feature>
<dbReference type="VEuPathDB" id="FungiDB:CJI96_0001422"/>
<feature type="domain" description="AD" evidence="2">
    <location>
        <begin position="131"/>
        <end position="221"/>
    </location>
</feature>
<dbReference type="PROSITE" id="PS52001">
    <property type="entry name" value="AD"/>
    <property type="match status" value="1"/>
</dbReference>
<comment type="caution">
    <text evidence="3">The sequence shown here is derived from an EMBL/GenBank/DDBJ whole genome shotgun (WGS) entry which is preliminary data.</text>
</comment>
<dbReference type="VEuPathDB" id="FungiDB:CJJ09_003001"/>
<gene>
    <name evidence="3" type="ORF">QG37_03076</name>
</gene>
<dbReference type="VEuPathDB" id="FungiDB:CJJ07_004189"/>
<dbReference type="InterPro" id="IPR039683">
    <property type="entry name" value="Lsm12-like"/>
</dbReference>
<sequence>MSDVVNVRVKVTNLLDQTTTGLIHSFNPSQSVLALKVEPLRIRIINTAFIKAVQVVQPHKKHYYRNSYPRLSKVDLQKLEADLNEAMAKYTPFEEHDKSLQKPLQKQQQQQHQHPQKHQQHQLQQQDKHHPQNSHHHLTSRQNLKRRDSSSHASSNAQTIFNSLSTKFGKENVQWLPNDSINVFKDVVIAKPYTLNKMGGKRSPKAEEVRNALRLILLDVGPGNRGG</sequence>
<dbReference type="Pfam" id="PF09793">
    <property type="entry name" value="AD"/>
    <property type="match status" value="1"/>
</dbReference>
<organism evidence="3 4">
    <name type="scientific">Candidozyma auris</name>
    <name type="common">Yeast</name>
    <name type="synonym">Candida auris</name>
    <dbReference type="NCBI Taxonomy" id="498019"/>
    <lineage>
        <taxon>Eukaryota</taxon>
        <taxon>Fungi</taxon>
        <taxon>Dikarya</taxon>
        <taxon>Ascomycota</taxon>
        <taxon>Saccharomycotina</taxon>
        <taxon>Pichiomycetes</taxon>
        <taxon>Metschnikowiaceae</taxon>
        <taxon>Candidozyma</taxon>
    </lineage>
</organism>
<dbReference type="VEuPathDB" id="FungiDB:CJI97_001055"/>
<evidence type="ECO:0000313" key="3">
    <source>
        <dbReference type="EMBL" id="KNE00127.1"/>
    </source>
</evidence>
<dbReference type="InterPro" id="IPR047574">
    <property type="entry name" value="AD"/>
</dbReference>
<protein>
    <recommendedName>
        <fullName evidence="2">AD domain-containing protein</fullName>
    </recommendedName>
</protein>
<dbReference type="VEuPathDB" id="FungiDB:B9J08_001035"/>
<feature type="region of interest" description="Disordered" evidence="1">
    <location>
        <begin position="94"/>
        <end position="156"/>
    </location>
</feature>
<accession>A0A0L0P196</accession>
<evidence type="ECO:0000313" key="4">
    <source>
        <dbReference type="Proteomes" id="UP000037122"/>
    </source>
</evidence>